<keyword evidence="2" id="KW-1185">Reference proteome</keyword>
<sequence length="114" mass="12148">MLAADSLSTNTALDALPSALAWAGSAASARLPTGSTIFLPLLERYLILTKTPPMTNTTLPTNARQRTFGMDFAGRMLNPAIAAGLDWDGSGHKQLLSHMCAECFCGCFQLQRCA</sequence>
<gene>
    <name evidence="1" type="ORF">K432DRAFT_382154</name>
</gene>
<proteinExistence type="predicted"/>
<accession>A0A8E2JFD9</accession>
<reference evidence="1 2" key="1">
    <citation type="journal article" date="2016" name="Nat. Commun.">
        <title>Ectomycorrhizal ecology is imprinted in the genome of the dominant symbiotic fungus Cenococcum geophilum.</title>
        <authorList>
            <consortium name="DOE Joint Genome Institute"/>
            <person name="Peter M."/>
            <person name="Kohler A."/>
            <person name="Ohm R.A."/>
            <person name="Kuo A."/>
            <person name="Krutzmann J."/>
            <person name="Morin E."/>
            <person name="Arend M."/>
            <person name="Barry K.W."/>
            <person name="Binder M."/>
            <person name="Choi C."/>
            <person name="Clum A."/>
            <person name="Copeland A."/>
            <person name="Grisel N."/>
            <person name="Haridas S."/>
            <person name="Kipfer T."/>
            <person name="LaButti K."/>
            <person name="Lindquist E."/>
            <person name="Lipzen A."/>
            <person name="Maire R."/>
            <person name="Meier B."/>
            <person name="Mihaltcheva S."/>
            <person name="Molinier V."/>
            <person name="Murat C."/>
            <person name="Poggeler S."/>
            <person name="Quandt C.A."/>
            <person name="Sperisen C."/>
            <person name="Tritt A."/>
            <person name="Tisserant E."/>
            <person name="Crous P.W."/>
            <person name="Henrissat B."/>
            <person name="Nehls U."/>
            <person name="Egli S."/>
            <person name="Spatafora J.W."/>
            <person name="Grigoriev I.V."/>
            <person name="Martin F.M."/>
        </authorList>
    </citation>
    <scope>NUCLEOTIDE SEQUENCE [LARGE SCALE GENOMIC DNA]</scope>
    <source>
        <strain evidence="1 2">CBS 459.81</strain>
    </source>
</reference>
<evidence type="ECO:0000313" key="1">
    <source>
        <dbReference type="EMBL" id="OCK80478.1"/>
    </source>
</evidence>
<evidence type="ECO:0000313" key="2">
    <source>
        <dbReference type="Proteomes" id="UP000250266"/>
    </source>
</evidence>
<dbReference type="AlphaFoldDB" id="A0A8E2JFD9"/>
<dbReference type="EMBL" id="KV744957">
    <property type="protein sequence ID" value="OCK80478.1"/>
    <property type="molecule type" value="Genomic_DNA"/>
</dbReference>
<protein>
    <submittedName>
        <fullName evidence="1">Uncharacterized protein</fullName>
    </submittedName>
</protein>
<organism evidence="1 2">
    <name type="scientific">Lepidopterella palustris CBS 459.81</name>
    <dbReference type="NCBI Taxonomy" id="1314670"/>
    <lineage>
        <taxon>Eukaryota</taxon>
        <taxon>Fungi</taxon>
        <taxon>Dikarya</taxon>
        <taxon>Ascomycota</taxon>
        <taxon>Pezizomycotina</taxon>
        <taxon>Dothideomycetes</taxon>
        <taxon>Pleosporomycetidae</taxon>
        <taxon>Mytilinidiales</taxon>
        <taxon>Argynnaceae</taxon>
        <taxon>Lepidopterella</taxon>
    </lineage>
</organism>
<name>A0A8E2JFD9_9PEZI</name>
<dbReference type="Proteomes" id="UP000250266">
    <property type="component" value="Unassembled WGS sequence"/>
</dbReference>